<sequence>MKHIFISAGLLLSTCVIAQDKQESETTTDSVRQLKEVVISANQIIGSKFEAANKTGSASYISTEDLQKFNFTDINRVLRSVTGVNVYEEDGFGLRPNISLRGTNPERSAKITLMEDNVLIAPAPYSAPAAYYVPSVARMSAVEILKGSSQIQYGPFTTGGTINFVSAPIPTKVSGSVIADYGSFNTSRKLATVGASNETVGAVIQYMNLSTDGFKELPNGQNTGFNKNDFLGKFMVQSKKGSKFYNSLQFKFQYADEDADETYLGLTEADFRANPNRRYAGSEVDNITTKNNHFALTHTFKTSDYFSITTTAYRNAFSRNWYKLQDVRVGSTNLGLDAILVDPIANQVAYDYLTGATDSPNNALRVRANNRAYMSQGIQTKFDFHFLTGEVFHDLELGIRYHKDSEDRFQWNDGYVMQNGTMVLTSSGVPGTQDNRIAFAEALALHAIYKLKYNGLTVTPGIRMESIDLYNKNYGTADPTRTGGNIVERDNHAKVWLPGVGANYKINNYLSFYGGVHKGFAPPTNTPGTDTERSINYELGTRFAYGKLSGEVVGYFNNYSNLLGSDLAASGGSGTLDQFNAGEAHVKGIELQLNYQVLNEGGKFRLPISFGYTLTDTEFRNDFGSTGGWGTISKGDEIPYISKHQFNGSVTLEHNKFEVNAAVRFNGEFRTEAGRGNIPNEFAVPNNTIVDLNAKYKYNKYLSLTGGVNNLFDTTYLVSRVPSGLRPGMPFSASVGIMAQF</sequence>
<proteinExistence type="inferred from homology"/>
<evidence type="ECO:0000256" key="10">
    <source>
        <dbReference type="SAM" id="SignalP"/>
    </source>
</evidence>
<dbReference type="CDD" id="cd01347">
    <property type="entry name" value="ligand_gated_channel"/>
    <property type="match status" value="1"/>
</dbReference>
<dbReference type="Proteomes" id="UP000253319">
    <property type="component" value="Unassembled WGS sequence"/>
</dbReference>
<keyword evidence="3 8" id="KW-1134">Transmembrane beta strand</keyword>
<evidence type="ECO:0000313" key="14">
    <source>
        <dbReference type="Proteomes" id="UP000253319"/>
    </source>
</evidence>
<comment type="subcellular location">
    <subcellularLocation>
        <location evidence="1 8">Cell outer membrane</location>
        <topology evidence="1 8">Multi-pass membrane protein</topology>
    </subcellularLocation>
</comment>
<keyword evidence="6 8" id="KW-0472">Membrane</keyword>
<keyword evidence="7 8" id="KW-0998">Cell outer membrane</keyword>
<dbReference type="AlphaFoldDB" id="A0A365P5Q0"/>
<feature type="domain" description="TonB-dependent receptor-like beta-barrel" evidence="11">
    <location>
        <begin position="247"/>
        <end position="711"/>
    </location>
</feature>
<evidence type="ECO:0000256" key="3">
    <source>
        <dbReference type="ARBA" id="ARBA00022452"/>
    </source>
</evidence>
<dbReference type="PANTHER" id="PTHR30442">
    <property type="entry name" value="IRON III DICITRATE TRANSPORT PROTEIN FECA"/>
    <property type="match status" value="1"/>
</dbReference>
<evidence type="ECO:0000259" key="12">
    <source>
        <dbReference type="Pfam" id="PF07715"/>
    </source>
</evidence>
<gene>
    <name evidence="13" type="ORF">DPN68_00565</name>
</gene>
<dbReference type="InterPro" id="IPR039426">
    <property type="entry name" value="TonB-dep_rcpt-like"/>
</dbReference>
<feature type="signal peptide" evidence="10">
    <location>
        <begin position="1"/>
        <end position="18"/>
    </location>
</feature>
<feature type="chain" id="PRO_5016727301" evidence="10">
    <location>
        <begin position="19"/>
        <end position="741"/>
    </location>
</feature>
<keyword evidence="14" id="KW-1185">Reference proteome</keyword>
<name>A0A365P5Q0_9FLAO</name>
<comment type="caution">
    <text evidence="13">The sequence shown here is derived from an EMBL/GenBank/DDBJ whole genome shotgun (WGS) entry which is preliminary data.</text>
</comment>
<dbReference type="InterPro" id="IPR037066">
    <property type="entry name" value="Plug_dom_sf"/>
</dbReference>
<dbReference type="Pfam" id="PF07715">
    <property type="entry name" value="Plug"/>
    <property type="match status" value="1"/>
</dbReference>
<evidence type="ECO:0000259" key="11">
    <source>
        <dbReference type="Pfam" id="PF00593"/>
    </source>
</evidence>
<evidence type="ECO:0000256" key="2">
    <source>
        <dbReference type="ARBA" id="ARBA00022448"/>
    </source>
</evidence>
<keyword evidence="4 8" id="KW-0812">Transmembrane</keyword>
<keyword evidence="2 8" id="KW-0813">Transport</keyword>
<evidence type="ECO:0000256" key="6">
    <source>
        <dbReference type="ARBA" id="ARBA00023136"/>
    </source>
</evidence>
<evidence type="ECO:0000256" key="5">
    <source>
        <dbReference type="ARBA" id="ARBA00023077"/>
    </source>
</evidence>
<dbReference type="PANTHER" id="PTHR30442:SF0">
    <property type="entry name" value="FE(3+) DICITRATE TRANSPORT PROTEIN FECA"/>
    <property type="match status" value="1"/>
</dbReference>
<reference evidence="13 14" key="1">
    <citation type="submission" date="2018-06" db="EMBL/GenBank/DDBJ databases">
        <title>Flavobacterium tibetense sp. nov., isolated from a wetland YonghuCo on Tibetan Plateau.</title>
        <authorList>
            <person name="Xing P."/>
            <person name="Phurbu D."/>
            <person name="Lu H."/>
        </authorList>
    </citation>
    <scope>NUCLEOTIDE SEQUENCE [LARGE SCALE GENOMIC DNA]</scope>
    <source>
        <strain evidence="13 14">YH5</strain>
    </source>
</reference>
<dbReference type="GO" id="GO:0033214">
    <property type="term" value="P:siderophore-iron import into cell"/>
    <property type="evidence" value="ECO:0007669"/>
    <property type="project" value="TreeGrafter"/>
</dbReference>
<organism evidence="13 14">
    <name type="scientific">Flavobacterium tibetense</name>
    <dbReference type="NCBI Taxonomy" id="2233533"/>
    <lineage>
        <taxon>Bacteria</taxon>
        <taxon>Pseudomonadati</taxon>
        <taxon>Bacteroidota</taxon>
        <taxon>Flavobacteriia</taxon>
        <taxon>Flavobacteriales</taxon>
        <taxon>Flavobacteriaceae</taxon>
        <taxon>Flavobacterium</taxon>
    </lineage>
</organism>
<evidence type="ECO:0000256" key="1">
    <source>
        <dbReference type="ARBA" id="ARBA00004571"/>
    </source>
</evidence>
<keyword evidence="5 9" id="KW-0798">TonB box</keyword>
<dbReference type="OrthoDB" id="9758472at2"/>
<dbReference type="PROSITE" id="PS52016">
    <property type="entry name" value="TONB_DEPENDENT_REC_3"/>
    <property type="match status" value="1"/>
</dbReference>
<accession>A0A365P5Q0</accession>
<keyword evidence="13" id="KW-0675">Receptor</keyword>
<dbReference type="SUPFAM" id="SSF56935">
    <property type="entry name" value="Porins"/>
    <property type="match status" value="1"/>
</dbReference>
<evidence type="ECO:0000256" key="4">
    <source>
        <dbReference type="ARBA" id="ARBA00022692"/>
    </source>
</evidence>
<dbReference type="Gene3D" id="2.170.130.10">
    <property type="entry name" value="TonB-dependent receptor, plug domain"/>
    <property type="match status" value="1"/>
</dbReference>
<feature type="domain" description="TonB-dependent receptor plug" evidence="12">
    <location>
        <begin position="53"/>
        <end position="161"/>
    </location>
</feature>
<evidence type="ECO:0000256" key="7">
    <source>
        <dbReference type="ARBA" id="ARBA00023237"/>
    </source>
</evidence>
<evidence type="ECO:0000313" key="13">
    <source>
        <dbReference type="EMBL" id="RBA29757.1"/>
    </source>
</evidence>
<dbReference type="InterPro" id="IPR012910">
    <property type="entry name" value="Plug_dom"/>
</dbReference>
<comment type="similarity">
    <text evidence="8 9">Belongs to the TonB-dependent receptor family.</text>
</comment>
<dbReference type="EMBL" id="QLST01000001">
    <property type="protein sequence ID" value="RBA29757.1"/>
    <property type="molecule type" value="Genomic_DNA"/>
</dbReference>
<dbReference type="GO" id="GO:0009279">
    <property type="term" value="C:cell outer membrane"/>
    <property type="evidence" value="ECO:0007669"/>
    <property type="project" value="UniProtKB-SubCell"/>
</dbReference>
<keyword evidence="10" id="KW-0732">Signal</keyword>
<evidence type="ECO:0000256" key="9">
    <source>
        <dbReference type="RuleBase" id="RU003357"/>
    </source>
</evidence>
<evidence type="ECO:0000256" key="8">
    <source>
        <dbReference type="PROSITE-ProRule" id="PRU01360"/>
    </source>
</evidence>
<dbReference type="RefSeq" id="WP_113987639.1">
    <property type="nucleotide sequence ID" value="NZ_QLST01000001.1"/>
</dbReference>
<protein>
    <submittedName>
        <fullName evidence="13">TonB-dependent receptor</fullName>
    </submittedName>
</protein>
<dbReference type="InterPro" id="IPR000531">
    <property type="entry name" value="Beta-barrel_TonB"/>
</dbReference>
<dbReference type="Pfam" id="PF00593">
    <property type="entry name" value="TonB_dep_Rec_b-barrel"/>
    <property type="match status" value="1"/>
</dbReference>
<dbReference type="InterPro" id="IPR036942">
    <property type="entry name" value="Beta-barrel_TonB_sf"/>
</dbReference>
<dbReference type="Gene3D" id="2.40.170.20">
    <property type="entry name" value="TonB-dependent receptor, beta-barrel domain"/>
    <property type="match status" value="1"/>
</dbReference>